<reference evidence="2 3" key="1">
    <citation type="submission" date="2024-10" db="EMBL/GenBank/DDBJ databases">
        <authorList>
            <person name="Kim D."/>
        </authorList>
    </citation>
    <scope>NUCLEOTIDE SEQUENCE [LARGE SCALE GENOMIC DNA]</scope>
    <source>
        <strain evidence="2">BH-2024</strain>
    </source>
</reference>
<comment type="caution">
    <text evidence="2">The sequence shown here is derived from an EMBL/GenBank/DDBJ whole genome shotgun (WGS) entry which is preliminary data.</text>
</comment>
<name>A0ABD2HP04_9BILA</name>
<gene>
    <name evidence="2" type="ORF">niasHT_034379</name>
</gene>
<dbReference type="AlphaFoldDB" id="A0ABD2HP04"/>
<dbReference type="Proteomes" id="UP001620626">
    <property type="component" value="Unassembled WGS sequence"/>
</dbReference>
<evidence type="ECO:0000256" key="1">
    <source>
        <dbReference type="SAM" id="MobiDB-lite"/>
    </source>
</evidence>
<feature type="compositionally biased region" description="Low complexity" evidence="1">
    <location>
        <begin position="95"/>
        <end position="104"/>
    </location>
</feature>
<dbReference type="EMBL" id="JBICBT010001397">
    <property type="protein sequence ID" value="KAL3069149.1"/>
    <property type="molecule type" value="Genomic_DNA"/>
</dbReference>
<keyword evidence="3" id="KW-1185">Reference proteome</keyword>
<evidence type="ECO:0000313" key="3">
    <source>
        <dbReference type="Proteomes" id="UP001620626"/>
    </source>
</evidence>
<proteinExistence type="predicted"/>
<sequence length="104" mass="11567">MVDKGEGYTGYQELKDGVYHGYQPLKPRKTPKFTAEFGLSSGMLNIAVARDIDSIPKGDNQDGSQYQYLSAHNVARGQYIPPTNPNLPNLDIPVQQQQQEVAEE</sequence>
<organism evidence="2 3">
    <name type="scientific">Heterodera trifolii</name>
    <dbReference type="NCBI Taxonomy" id="157864"/>
    <lineage>
        <taxon>Eukaryota</taxon>
        <taxon>Metazoa</taxon>
        <taxon>Ecdysozoa</taxon>
        <taxon>Nematoda</taxon>
        <taxon>Chromadorea</taxon>
        <taxon>Rhabditida</taxon>
        <taxon>Tylenchina</taxon>
        <taxon>Tylenchomorpha</taxon>
        <taxon>Tylenchoidea</taxon>
        <taxon>Heteroderidae</taxon>
        <taxon>Heteroderinae</taxon>
        <taxon>Heterodera</taxon>
    </lineage>
</organism>
<feature type="region of interest" description="Disordered" evidence="1">
    <location>
        <begin position="81"/>
        <end position="104"/>
    </location>
</feature>
<evidence type="ECO:0000313" key="2">
    <source>
        <dbReference type="EMBL" id="KAL3069149.1"/>
    </source>
</evidence>
<accession>A0ABD2HP04</accession>
<protein>
    <submittedName>
        <fullName evidence="2">Uncharacterized protein</fullName>
    </submittedName>
</protein>